<protein>
    <submittedName>
        <fullName evidence="2">Unannotated protein</fullName>
    </submittedName>
</protein>
<keyword evidence="1" id="KW-0812">Transmembrane</keyword>
<name>A0A6J7H170_9ZZZZ</name>
<gene>
    <name evidence="2" type="ORF">UFOPK3564_01399</name>
</gene>
<keyword evidence="1" id="KW-1133">Transmembrane helix</keyword>
<organism evidence="2">
    <name type="scientific">freshwater metagenome</name>
    <dbReference type="NCBI Taxonomy" id="449393"/>
    <lineage>
        <taxon>unclassified sequences</taxon>
        <taxon>metagenomes</taxon>
        <taxon>ecological metagenomes</taxon>
    </lineage>
</organism>
<accession>A0A6J7H170</accession>
<dbReference type="EMBL" id="CAFBMK010000068">
    <property type="protein sequence ID" value="CAB4913314.1"/>
    <property type="molecule type" value="Genomic_DNA"/>
</dbReference>
<dbReference type="AlphaFoldDB" id="A0A6J7H170"/>
<proteinExistence type="predicted"/>
<evidence type="ECO:0000313" key="2">
    <source>
        <dbReference type="EMBL" id="CAB4913314.1"/>
    </source>
</evidence>
<reference evidence="2" key="1">
    <citation type="submission" date="2020-05" db="EMBL/GenBank/DDBJ databases">
        <authorList>
            <person name="Chiriac C."/>
            <person name="Salcher M."/>
            <person name="Ghai R."/>
            <person name="Kavagutti S V."/>
        </authorList>
    </citation>
    <scope>NUCLEOTIDE SEQUENCE</scope>
</reference>
<evidence type="ECO:0000256" key="1">
    <source>
        <dbReference type="SAM" id="Phobius"/>
    </source>
</evidence>
<keyword evidence="1" id="KW-0472">Membrane</keyword>
<feature type="transmembrane region" description="Helical" evidence="1">
    <location>
        <begin position="20"/>
        <end position="39"/>
    </location>
</feature>
<feature type="transmembrane region" description="Helical" evidence="1">
    <location>
        <begin position="45"/>
        <end position="61"/>
    </location>
</feature>
<sequence>MAKKTRKLPDEEPQKRSRLFWICVLVLLEVLLWTVLSVAGVSETIATVVALAGGIAFVVVFRDRIWGEDWRAELERSRARRPR</sequence>